<name>A0A382MV39_9ZZZZ</name>
<dbReference type="EMBL" id="UINC01096122">
    <property type="protein sequence ID" value="SVC52749.1"/>
    <property type="molecule type" value="Genomic_DNA"/>
</dbReference>
<accession>A0A382MV39</accession>
<reference evidence="1" key="1">
    <citation type="submission" date="2018-05" db="EMBL/GenBank/DDBJ databases">
        <authorList>
            <person name="Lanie J.A."/>
            <person name="Ng W.-L."/>
            <person name="Kazmierczak K.M."/>
            <person name="Andrzejewski T.M."/>
            <person name="Davidsen T.M."/>
            <person name="Wayne K.J."/>
            <person name="Tettelin H."/>
            <person name="Glass J.I."/>
            <person name="Rusch D."/>
            <person name="Podicherti R."/>
            <person name="Tsui H.-C.T."/>
            <person name="Winkler M.E."/>
        </authorList>
    </citation>
    <scope>NUCLEOTIDE SEQUENCE</scope>
</reference>
<organism evidence="1">
    <name type="scientific">marine metagenome</name>
    <dbReference type="NCBI Taxonomy" id="408172"/>
    <lineage>
        <taxon>unclassified sequences</taxon>
        <taxon>metagenomes</taxon>
        <taxon>ecological metagenomes</taxon>
    </lineage>
</organism>
<proteinExistence type="predicted"/>
<evidence type="ECO:0000313" key="1">
    <source>
        <dbReference type="EMBL" id="SVC52749.1"/>
    </source>
</evidence>
<gene>
    <name evidence="1" type="ORF">METZ01_LOCUS305603</name>
</gene>
<sequence>MLNALHQRLAGEIATARANIDVYMTSPVGIGEHPDIVGAIETQFGIIAEAQDKIDAIKQYERDIVVENETTMAELKANERKRNKARVPKTG</sequence>
<dbReference type="AlphaFoldDB" id="A0A382MV39"/>
<protein>
    <submittedName>
        <fullName evidence="1">Uncharacterized protein</fullName>
    </submittedName>
</protein>